<feature type="active site" description="Tele-phosphohistidine intermediate" evidence="1">
    <location>
        <position position="7"/>
    </location>
</feature>
<dbReference type="Proteomes" id="UP000252254">
    <property type="component" value="Unassembled WGS sequence"/>
</dbReference>
<dbReference type="InterPro" id="IPR001345">
    <property type="entry name" value="PG/BPGM_mutase_AS"/>
</dbReference>
<feature type="active site" description="Proton donor/acceptor" evidence="1">
    <location>
        <position position="80"/>
    </location>
</feature>
<dbReference type="OrthoDB" id="9782128at2"/>
<dbReference type="EMBL" id="QNRI01000014">
    <property type="protein sequence ID" value="RBO92309.1"/>
    <property type="molecule type" value="Genomic_DNA"/>
</dbReference>
<name>A0A366DS59_9BACI</name>
<dbReference type="RefSeq" id="WP_113870044.1">
    <property type="nucleotide sequence ID" value="NZ_BAABQN010000016.1"/>
</dbReference>
<dbReference type="STRING" id="200904.GCA_900168775_02981"/>
<evidence type="ECO:0000313" key="3">
    <source>
        <dbReference type="EMBL" id="RBO92309.1"/>
    </source>
</evidence>
<dbReference type="InterPro" id="IPR029033">
    <property type="entry name" value="His_PPase_superfam"/>
</dbReference>
<dbReference type="CDD" id="cd07067">
    <property type="entry name" value="HP_PGM_like"/>
    <property type="match status" value="1"/>
</dbReference>
<feature type="binding site" evidence="2">
    <location>
        <position position="56"/>
    </location>
    <ligand>
        <name>substrate</name>
    </ligand>
</feature>
<accession>A0A366DS59</accession>
<dbReference type="Pfam" id="PF00300">
    <property type="entry name" value="His_Phos_1"/>
    <property type="match status" value="1"/>
</dbReference>
<dbReference type="PANTHER" id="PTHR48100">
    <property type="entry name" value="BROAD-SPECIFICITY PHOSPHATASE YOR283W-RELATED"/>
    <property type="match status" value="1"/>
</dbReference>
<evidence type="ECO:0000256" key="2">
    <source>
        <dbReference type="PIRSR" id="PIRSR613078-2"/>
    </source>
</evidence>
<organism evidence="3 4">
    <name type="scientific">Paraliobacillus ryukyuensis</name>
    <dbReference type="NCBI Taxonomy" id="200904"/>
    <lineage>
        <taxon>Bacteria</taxon>
        <taxon>Bacillati</taxon>
        <taxon>Bacillota</taxon>
        <taxon>Bacilli</taxon>
        <taxon>Bacillales</taxon>
        <taxon>Bacillaceae</taxon>
        <taxon>Paraliobacillus</taxon>
    </lineage>
</organism>
<dbReference type="PANTHER" id="PTHR48100:SF59">
    <property type="entry name" value="ADENOSYLCOBALAMIN_ALPHA-RIBAZOLE PHOSPHATASE"/>
    <property type="match status" value="1"/>
</dbReference>
<reference evidence="3 4" key="1">
    <citation type="submission" date="2018-06" db="EMBL/GenBank/DDBJ databases">
        <title>Genomic Encyclopedia of Type Strains, Phase IV (KMG-IV): sequencing the most valuable type-strain genomes for metagenomic binning, comparative biology and taxonomic classification.</title>
        <authorList>
            <person name="Goeker M."/>
        </authorList>
    </citation>
    <scope>NUCLEOTIDE SEQUENCE [LARGE SCALE GENOMIC DNA]</scope>
    <source>
        <strain evidence="3 4">DSM 15140</strain>
    </source>
</reference>
<gene>
    <name evidence="3" type="ORF">DES48_1147</name>
</gene>
<comment type="caution">
    <text evidence="3">The sequence shown here is derived from an EMBL/GenBank/DDBJ whole genome shotgun (WGS) entry which is preliminary data.</text>
</comment>
<dbReference type="Gene3D" id="3.40.50.1240">
    <property type="entry name" value="Phosphoglycerate mutase-like"/>
    <property type="match status" value="1"/>
</dbReference>
<proteinExistence type="predicted"/>
<feature type="binding site" evidence="2">
    <location>
        <begin position="6"/>
        <end position="13"/>
    </location>
    <ligand>
        <name>substrate</name>
    </ligand>
</feature>
<dbReference type="GO" id="GO:0005737">
    <property type="term" value="C:cytoplasm"/>
    <property type="evidence" value="ECO:0007669"/>
    <property type="project" value="TreeGrafter"/>
</dbReference>
<dbReference type="PROSITE" id="PS00175">
    <property type="entry name" value="PG_MUTASE"/>
    <property type="match status" value="1"/>
</dbReference>
<dbReference type="AlphaFoldDB" id="A0A366DS59"/>
<dbReference type="SUPFAM" id="SSF53254">
    <property type="entry name" value="Phosphoglycerate mutase-like"/>
    <property type="match status" value="1"/>
</dbReference>
<dbReference type="InterPro" id="IPR013078">
    <property type="entry name" value="His_Pase_superF_clade-1"/>
</dbReference>
<dbReference type="GO" id="GO:0016791">
    <property type="term" value="F:phosphatase activity"/>
    <property type="evidence" value="ECO:0007669"/>
    <property type="project" value="TreeGrafter"/>
</dbReference>
<keyword evidence="4" id="KW-1185">Reference proteome</keyword>
<dbReference type="PIRSF" id="PIRSF000709">
    <property type="entry name" value="6PFK_2-Ptase"/>
    <property type="match status" value="1"/>
</dbReference>
<sequence>MICLIRHGETDWNRVGRIQGKTNIPLNQTGIEQAKACQSYLAGSRWDVLITSPMLRAKQTAEIINEVLQMELEEIDVFEERGFGDAEGLTFDERNRLFPDFNYPNQESKQALEDRVMKGMQEIVERYPDKKVLLVTHGAVIHAVLRYMTQDSIDFTNTKLQNACFNHVQFLDGQWHVHNYNQITHSDK</sequence>
<dbReference type="InterPro" id="IPR050275">
    <property type="entry name" value="PGM_Phosphatase"/>
</dbReference>
<evidence type="ECO:0000313" key="4">
    <source>
        <dbReference type="Proteomes" id="UP000252254"/>
    </source>
</evidence>
<protein>
    <submittedName>
        <fullName evidence="3">Broad-specificity phosphatase PhoE</fullName>
    </submittedName>
</protein>
<evidence type="ECO:0000256" key="1">
    <source>
        <dbReference type="PIRSR" id="PIRSR613078-1"/>
    </source>
</evidence>
<dbReference type="SMART" id="SM00855">
    <property type="entry name" value="PGAM"/>
    <property type="match status" value="1"/>
</dbReference>